<organism evidence="13 14">
    <name type="scientific">Pristionchus entomophagus</name>
    <dbReference type="NCBI Taxonomy" id="358040"/>
    <lineage>
        <taxon>Eukaryota</taxon>
        <taxon>Metazoa</taxon>
        <taxon>Ecdysozoa</taxon>
        <taxon>Nematoda</taxon>
        <taxon>Chromadorea</taxon>
        <taxon>Rhabditida</taxon>
        <taxon>Rhabditina</taxon>
        <taxon>Diplogasteromorpha</taxon>
        <taxon>Diplogasteroidea</taxon>
        <taxon>Neodiplogasteridae</taxon>
        <taxon>Pristionchus</taxon>
    </lineage>
</organism>
<keyword evidence="14" id="KW-1185">Reference proteome</keyword>
<evidence type="ECO:0000256" key="6">
    <source>
        <dbReference type="ARBA" id="ARBA00022759"/>
    </source>
</evidence>
<keyword evidence="6 11" id="KW-0255">Endonuclease</keyword>
<keyword evidence="4 11" id="KW-0540">Nuclease</keyword>
<reference evidence="13" key="1">
    <citation type="submission" date="2023-10" db="EMBL/GenBank/DDBJ databases">
        <title>Genome assembly of Pristionchus species.</title>
        <authorList>
            <person name="Yoshida K."/>
            <person name="Sommer R.J."/>
        </authorList>
    </citation>
    <scope>NUCLEOTIDE SEQUENCE</scope>
    <source>
        <strain evidence="13">RS0144</strain>
    </source>
</reference>
<evidence type="ECO:0000256" key="9">
    <source>
        <dbReference type="ARBA" id="ARBA00023211"/>
    </source>
</evidence>
<dbReference type="GO" id="GO:0003723">
    <property type="term" value="F:RNA binding"/>
    <property type="evidence" value="ECO:0007669"/>
    <property type="project" value="UniProtKB-UniRule"/>
</dbReference>
<evidence type="ECO:0000256" key="4">
    <source>
        <dbReference type="ARBA" id="ARBA00022722"/>
    </source>
</evidence>
<dbReference type="InterPro" id="IPR037227">
    <property type="entry name" value="EndoU-like"/>
</dbReference>
<dbReference type="AlphaFoldDB" id="A0AAV5SAG9"/>
<evidence type="ECO:0000256" key="3">
    <source>
        <dbReference type="ARBA" id="ARBA00011245"/>
    </source>
</evidence>
<evidence type="ECO:0000256" key="5">
    <source>
        <dbReference type="ARBA" id="ARBA00022723"/>
    </source>
</evidence>
<name>A0AAV5SAG9_9BILA</name>
<keyword evidence="5 11" id="KW-0479">Metal-binding</keyword>
<evidence type="ECO:0000259" key="12">
    <source>
        <dbReference type="PROSITE" id="PS51959"/>
    </source>
</evidence>
<comment type="caution">
    <text evidence="13">The sequence shown here is derived from an EMBL/GenBank/DDBJ whole genome shotgun (WGS) entry which is preliminary data.</text>
</comment>
<dbReference type="GO" id="GO:0016787">
    <property type="term" value="F:hydrolase activity"/>
    <property type="evidence" value="ECO:0007669"/>
    <property type="project" value="UniProtKB-KW"/>
</dbReference>
<dbReference type="SUPFAM" id="SSF142877">
    <property type="entry name" value="EndoU-like"/>
    <property type="match status" value="1"/>
</dbReference>
<evidence type="ECO:0000256" key="8">
    <source>
        <dbReference type="ARBA" id="ARBA00022884"/>
    </source>
</evidence>
<comment type="similarity">
    <text evidence="2 11">Belongs to the ENDOU family.</text>
</comment>
<keyword evidence="7 11" id="KW-0378">Hydrolase</keyword>
<dbReference type="GO" id="GO:0016829">
    <property type="term" value="F:lyase activity"/>
    <property type="evidence" value="ECO:0007669"/>
    <property type="project" value="UniProtKB-KW"/>
</dbReference>
<dbReference type="PANTHER" id="PTHR12439:SF11">
    <property type="entry name" value="URIDYLATE-SPECIFIC ENDORIBONUCLEASE"/>
    <property type="match status" value="1"/>
</dbReference>
<dbReference type="Proteomes" id="UP001432027">
    <property type="component" value="Unassembled WGS sequence"/>
</dbReference>
<evidence type="ECO:0000256" key="10">
    <source>
        <dbReference type="ARBA" id="ARBA00023239"/>
    </source>
</evidence>
<dbReference type="GO" id="GO:0046872">
    <property type="term" value="F:metal ion binding"/>
    <property type="evidence" value="ECO:0007669"/>
    <property type="project" value="UniProtKB-UniRule"/>
</dbReference>
<dbReference type="PANTHER" id="PTHR12439">
    <property type="entry name" value="PLACENTAL PROTEIN 11-RELATED"/>
    <property type="match status" value="1"/>
</dbReference>
<dbReference type="EMBL" id="BTSX01000001">
    <property type="protein sequence ID" value="GMS78134.1"/>
    <property type="molecule type" value="Genomic_DNA"/>
</dbReference>
<protein>
    <recommendedName>
        <fullName evidence="12">EndoU domain-containing protein</fullName>
    </recommendedName>
</protein>
<gene>
    <name evidence="13" type="ORF">PENTCL1PPCAC_309</name>
</gene>
<evidence type="ECO:0000313" key="14">
    <source>
        <dbReference type="Proteomes" id="UP001432027"/>
    </source>
</evidence>
<accession>A0AAV5SAG9</accession>
<sequence>MARSWLTLAVMSRSMDTLTLLPTIKLLSEFISRKTIFMFFFLKRHLLDIDNGKKNIDITIADFTKIDSSLLANPIYAAFAKLFNNYNAQAGIKEPKVSTMEEQAETKAFLDEIEQTKPFKTLLKFLKARNHPFGKSSTTLKEAISRMWFDRYSRSKGVMDTSGFEHVFVGETRPNY</sequence>
<comment type="cofactor">
    <cofactor evidence="1 11">
        <name>Mn(2+)</name>
        <dbReference type="ChEBI" id="CHEBI:29035"/>
    </cofactor>
</comment>
<dbReference type="PROSITE" id="PS51959">
    <property type="entry name" value="ENDOU"/>
    <property type="match status" value="1"/>
</dbReference>
<evidence type="ECO:0000313" key="13">
    <source>
        <dbReference type="EMBL" id="GMS78134.1"/>
    </source>
</evidence>
<keyword evidence="8 11" id="KW-0694">RNA-binding</keyword>
<evidence type="ECO:0000256" key="1">
    <source>
        <dbReference type="ARBA" id="ARBA00001936"/>
    </source>
</evidence>
<dbReference type="InterPro" id="IPR039787">
    <property type="entry name" value="ENDOU"/>
</dbReference>
<evidence type="ECO:0000256" key="11">
    <source>
        <dbReference type="RuleBase" id="RU367085"/>
    </source>
</evidence>
<evidence type="ECO:0000256" key="7">
    <source>
        <dbReference type="ARBA" id="ARBA00022801"/>
    </source>
</evidence>
<keyword evidence="10" id="KW-0456">Lyase</keyword>
<evidence type="ECO:0000256" key="2">
    <source>
        <dbReference type="ARBA" id="ARBA00010168"/>
    </source>
</evidence>
<keyword evidence="9 11" id="KW-0464">Manganese</keyword>
<comment type="subunit">
    <text evidence="3 11">Monomer.</text>
</comment>
<proteinExistence type="inferred from homology"/>
<feature type="domain" description="EndoU" evidence="12">
    <location>
        <begin position="20"/>
        <end position="176"/>
    </location>
</feature>
<dbReference type="Pfam" id="PF09412">
    <property type="entry name" value="XendoU"/>
    <property type="match status" value="1"/>
</dbReference>
<dbReference type="GO" id="GO:0004521">
    <property type="term" value="F:RNA endonuclease activity"/>
    <property type="evidence" value="ECO:0007669"/>
    <property type="project" value="UniProtKB-UniRule"/>
</dbReference>
<dbReference type="InterPro" id="IPR018998">
    <property type="entry name" value="EndoU_C"/>
</dbReference>